<dbReference type="AlphaFoldDB" id="A0A1W1VDF5"/>
<protein>
    <submittedName>
        <fullName evidence="1">Uncharacterized protein</fullName>
    </submittedName>
</protein>
<dbReference type="EMBL" id="FWWT01000018">
    <property type="protein sequence ID" value="SMB91412.1"/>
    <property type="molecule type" value="Genomic_DNA"/>
</dbReference>
<accession>A0A1W1VDF5</accession>
<sequence length="112" mass="12660">MHPKDFMETEQDSLMHVTTKSIRETSKNIITITESLDHLVNSIEKLVPIISSVSQEYIRSIKNNELIPEEQTLVSTNIPVTMDNKPQISTEQISELLQNPSLQSILASLSKK</sequence>
<dbReference type="Proteomes" id="UP000192731">
    <property type="component" value="Unassembled WGS sequence"/>
</dbReference>
<proteinExistence type="predicted"/>
<name>A0A1W1VDF5_DESTI</name>
<organism evidence="1 2">
    <name type="scientific">Desulfonispora thiosulfatigenes DSM 11270</name>
    <dbReference type="NCBI Taxonomy" id="656914"/>
    <lineage>
        <taxon>Bacteria</taxon>
        <taxon>Bacillati</taxon>
        <taxon>Bacillota</taxon>
        <taxon>Clostridia</taxon>
        <taxon>Eubacteriales</taxon>
        <taxon>Peptococcaceae</taxon>
        <taxon>Desulfonispora</taxon>
    </lineage>
</organism>
<keyword evidence="2" id="KW-1185">Reference proteome</keyword>
<evidence type="ECO:0000313" key="1">
    <source>
        <dbReference type="EMBL" id="SMB91412.1"/>
    </source>
</evidence>
<gene>
    <name evidence="1" type="ORF">SAMN00017405_2296</name>
</gene>
<evidence type="ECO:0000313" key="2">
    <source>
        <dbReference type="Proteomes" id="UP000192731"/>
    </source>
</evidence>
<reference evidence="1 2" key="1">
    <citation type="submission" date="2017-04" db="EMBL/GenBank/DDBJ databases">
        <authorList>
            <person name="Afonso C.L."/>
            <person name="Miller P.J."/>
            <person name="Scott M.A."/>
            <person name="Spackman E."/>
            <person name="Goraichik I."/>
            <person name="Dimitrov K.M."/>
            <person name="Suarez D.L."/>
            <person name="Swayne D.E."/>
        </authorList>
    </citation>
    <scope>NUCLEOTIDE SEQUENCE [LARGE SCALE GENOMIC DNA]</scope>
    <source>
        <strain evidence="1 2">DSM 11270</strain>
    </source>
</reference>